<dbReference type="PANTHER" id="PTHR10566">
    <property type="entry name" value="CHAPERONE-ACTIVITY OF BC1 COMPLEX CABC1 -RELATED"/>
    <property type="match status" value="1"/>
</dbReference>
<dbReference type="CDD" id="cd05121">
    <property type="entry name" value="ABC1_ADCK3-like"/>
    <property type="match status" value="1"/>
</dbReference>
<dbReference type="PANTHER" id="PTHR10566:SF123">
    <property type="entry name" value="PROTEIN KINASE SUPERFAMILY PROTEIN"/>
    <property type="match status" value="1"/>
</dbReference>
<name>A0A2H5PBY5_CITUN</name>
<evidence type="ECO:0000259" key="2">
    <source>
        <dbReference type="Pfam" id="PF03109"/>
    </source>
</evidence>
<organism evidence="3 4">
    <name type="scientific">Citrus unshiu</name>
    <name type="common">Satsuma mandarin</name>
    <name type="synonym">Citrus nobilis var. unshiu</name>
    <dbReference type="NCBI Taxonomy" id="55188"/>
    <lineage>
        <taxon>Eukaryota</taxon>
        <taxon>Viridiplantae</taxon>
        <taxon>Streptophyta</taxon>
        <taxon>Embryophyta</taxon>
        <taxon>Tracheophyta</taxon>
        <taxon>Spermatophyta</taxon>
        <taxon>Magnoliopsida</taxon>
        <taxon>eudicotyledons</taxon>
        <taxon>Gunneridae</taxon>
        <taxon>Pentapetalae</taxon>
        <taxon>rosids</taxon>
        <taxon>malvids</taxon>
        <taxon>Sapindales</taxon>
        <taxon>Rutaceae</taxon>
        <taxon>Aurantioideae</taxon>
        <taxon>Citrus</taxon>
    </lineage>
</organism>
<evidence type="ECO:0000313" key="3">
    <source>
        <dbReference type="EMBL" id="GAY49575.1"/>
    </source>
</evidence>
<dbReference type="Proteomes" id="UP000236630">
    <property type="component" value="Unassembled WGS sequence"/>
</dbReference>
<reference evidence="3 4" key="1">
    <citation type="journal article" date="2017" name="Front. Genet.">
        <title>Draft sequencing of the heterozygous diploid genome of Satsuma (Citrus unshiu Marc.) using a hybrid assembly approach.</title>
        <authorList>
            <person name="Shimizu T."/>
            <person name="Tanizawa Y."/>
            <person name="Mochizuki T."/>
            <person name="Nagasaki H."/>
            <person name="Yoshioka T."/>
            <person name="Toyoda A."/>
            <person name="Fujiyama A."/>
            <person name="Kaminuma E."/>
            <person name="Nakamura Y."/>
        </authorList>
    </citation>
    <scope>NUCLEOTIDE SEQUENCE [LARGE SCALE GENOMIC DNA]</scope>
    <source>
        <strain evidence="4">cv. Miyagawa wase</strain>
    </source>
</reference>
<feature type="domain" description="ABC1 atypical kinase-like" evidence="2">
    <location>
        <begin position="254"/>
        <end position="512"/>
    </location>
</feature>
<protein>
    <recommendedName>
        <fullName evidence="2">ABC1 atypical kinase-like domain-containing protein</fullName>
    </recommendedName>
</protein>
<sequence length="849" mass="95477">MSISLASASTSITALRSIRTTPKRSKRSRQARVIGDFSHFGDAVRKDMEFLKKRIGKGIGWANQTFRLPQVSKTLDDVLWLRNLEDPRAAELEPCDWPQPSYPGLTGADLLMADLKALEAYANYFYHMLKIWSKPLPEVYNPQDVADYFNCRPHIVGLRLLEVGSCFLSAVIRIRTSRIRKFLRSDLEKDFDGNISQYNFGMILKETVLNLGPTFIKDYQYASYMPLLADAVGQSLSTRPDIIGSDISKALSELHDQIPPFPRSIAMKIIEEELGSPVESFFSFISEEPVAAASFGQVYHGSTLDGSIVAVKVQRPNLRHVVVRDIYILRIGLGLLQKIAKRKSDLRLYADELGKGLVGELDYTLEAANASEFQESHSPFPFIHVPKVFRYLSRKRVLTMEWMVGESPTDLISLSTGSSVDGSSTHLDRQKLDAKWRLLDLVNKGVEATLVQLLETGILHADPHPGNLRYTSSGQIGFLDFGLLCRMERKHQFAMLASIVHIVNGDWQSLVHSLTEMDVVRPGTNTLRVTMDLEDALGEVEFKDGIPDVKFSRVLGKIWSIALKYHFRMPPYYTLVLRSLASLEGLAIAGDPHFKTFEAAYPFVIQKLLTENSVATRKILHSVVFNKKKEFQWQRLSLFLRVGATRKGLQQVIAPKTETTLDYLPNRVGVFDAANLVLRLLRTNDGVVLRRLLMTADGASLIRAFVSKEASFFRHELCRVIADALYQWMCEALGRGIPVTRSSQLRVAGGSDKRELEPSSGLSATIYDYQSFLKDRRLKVIFSKILDPVRRDPVLMLRLCWAAFVMLVKASALACQRMPATLPILISESCEKLEAESGNYIAGHGEKRI</sequence>
<dbReference type="AlphaFoldDB" id="A0A2H5PBY5"/>
<dbReference type="SUPFAM" id="SSF56112">
    <property type="entry name" value="Protein kinase-like (PK-like)"/>
    <property type="match status" value="1"/>
</dbReference>
<comment type="similarity">
    <text evidence="1">Belongs to the protein kinase superfamily. ADCK protein kinase family.</text>
</comment>
<gene>
    <name evidence="3" type="ORF">CUMW_120170</name>
</gene>
<dbReference type="Pfam" id="PF03109">
    <property type="entry name" value="ABC1"/>
    <property type="match status" value="1"/>
</dbReference>
<evidence type="ECO:0000313" key="4">
    <source>
        <dbReference type="Proteomes" id="UP000236630"/>
    </source>
</evidence>
<dbReference type="InterPro" id="IPR004147">
    <property type="entry name" value="ABC1_dom"/>
</dbReference>
<keyword evidence="4" id="KW-1185">Reference proteome</keyword>
<dbReference type="STRING" id="55188.A0A2H5PBY5"/>
<proteinExistence type="inferred from homology"/>
<dbReference type="InterPro" id="IPR011009">
    <property type="entry name" value="Kinase-like_dom_sf"/>
</dbReference>
<dbReference type="EMBL" id="BDQV01000054">
    <property type="protein sequence ID" value="GAY49575.1"/>
    <property type="molecule type" value="Genomic_DNA"/>
</dbReference>
<dbReference type="InterPro" id="IPR050154">
    <property type="entry name" value="UbiB_kinase"/>
</dbReference>
<accession>A0A2H5PBY5</accession>
<evidence type="ECO:0000256" key="1">
    <source>
        <dbReference type="ARBA" id="ARBA00009670"/>
    </source>
</evidence>
<comment type="caution">
    <text evidence="3">The sequence shown here is derived from an EMBL/GenBank/DDBJ whole genome shotgun (WGS) entry which is preliminary data.</text>
</comment>